<dbReference type="Pfam" id="PF15787">
    <property type="entry name" value="DUF4704"/>
    <property type="match status" value="1"/>
</dbReference>
<proteinExistence type="predicted"/>
<dbReference type="PROSITE" id="PS50197">
    <property type="entry name" value="BEACH"/>
    <property type="match status" value="1"/>
</dbReference>
<dbReference type="Pfam" id="PF02138">
    <property type="entry name" value="Beach"/>
    <property type="match status" value="1"/>
</dbReference>
<name>A0ABR2W637_9FUNG</name>
<gene>
    <name evidence="6" type="ORF">K7432_003503</name>
</gene>
<dbReference type="Gene3D" id="2.30.29.30">
    <property type="entry name" value="Pleckstrin-homology domain (PH domain)/Phosphotyrosine-binding domain (PTB)"/>
    <property type="match status" value="1"/>
</dbReference>
<dbReference type="Pfam" id="PF20425">
    <property type="entry name" value="Neurobeachin"/>
    <property type="match status" value="1"/>
</dbReference>
<feature type="repeat" description="WD" evidence="3">
    <location>
        <begin position="2870"/>
        <end position="2911"/>
    </location>
</feature>
<dbReference type="Pfam" id="PF20426">
    <property type="entry name" value="NBCH_WD40"/>
    <property type="match status" value="1"/>
</dbReference>
<dbReference type="CDD" id="cd01201">
    <property type="entry name" value="PH_BEACH"/>
    <property type="match status" value="1"/>
</dbReference>
<dbReference type="SUPFAM" id="SSF50729">
    <property type="entry name" value="PH domain-like"/>
    <property type="match status" value="1"/>
</dbReference>
<dbReference type="SUPFAM" id="SSF50978">
    <property type="entry name" value="WD40 repeat-like"/>
    <property type="match status" value="1"/>
</dbReference>
<dbReference type="CDD" id="cd06071">
    <property type="entry name" value="Beach"/>
    <property type="match status" value="1"/>
</dbReference>
<dbReference type="Proteomes" id="UP001479436">
    <property type="component" value="Unassembled WGS sequence"/>
</dbReference>
<dbReference type="Gene3D" id="1.25.10.10">
    <property type="entry name" value="Leucine-rich Repeat Variant"/>
    <property type="match status" value="1"/>
</dbReference>
<comment type="caution">
    <text evidence="6">The sequence shown here is derived from an EMBL/GenBank/DDBJ whole genome shotgun (WGS) entry which is preliminary data.</text>
</comment>
<dbReference type="PROSITE" id="PS50082">
    <property type="entry name" value="WD_REPEATS_2"/>
    <property type="match status" value="2"/>
</dbReference>
<dbReference type="InterPro" id="IPR016024">
    <property type="entry name" value="ARM-type_fold"/>
</dbReference>
<keyword evidence="2" id="KW-0677">Repeat</keyword>
<evidence type="ECO:0000256" key="2">
    <source>
        <dbReference type="ARBA" id="ARBA00022737"/>
    </source>
</evidence>
<dbReference type="SUPFAM" id="SSF48371">
    <property type="entry name" value="ARM repeat"/>
    <property type="match status" value="2"/>
</dbReference>
<dbReference type="InterPro" id="IPR001680">
    <property type="entry name" value="WD40_rpt"/>
</dbReference>
<keyword evidence="1 3" id="KW-0853">WD repeat</keyword>
<dbReference type="SUPFAM" id="SSF81837">
    <property type="entry name" value="BEACH domain"/>
    <property type="match status" value="1"/>
</dbReference>
<evidence type="ECO:0000256" key="3">
    <source>
        <dbReference type="PROSITE-ProRule" id="PRU00221"/>
    </source>
</evidence>
<dbReference type="InterPro" id="IPR023362">
    <property type="entry name" value="PH-BEACH_dom"/>
</dbReference>
<dbReference type="InterPro" id="IPR013320">
    <property type="entry name" value="ConA-like_dom_sf"/>
</dbReference>
<reference evidence="6 7" key="1">
    <citation type="submission" date="2023-04" db="EMBL/GenBank/DDBJ databases">
        <title>Genome of Basidiobolus ranarum AG-B5.</title>
        <authorList>
            <person name="Stajich J.E."/>
            <person name="Carter-House D."/>
            <person name="Gryganskyi A."/>
        </authorList>
    </citation>
    <scope>NUCLEOTIDE SEQUENCE [LARGE SCALE GENOMIC DNA]</scope>
    <source>
        <strain evidence="6 7">AG-B5</strain>
    </source>
</reference>
<dbReference type="PANTHER" id="PTHR13743:SF112">
    <property type="entry name" value="BEACH DOMAIN-CONTAINING PROTEIN"/>
    <property type="match status" value="1"/>
</dbReference>
<organism evidence="6 7">
    <name type="scientific">Basidiobolus ranarum</name>
    <dbReference type="NCBI Taxonomy" id="34480"/>
    <lineage>
        <taxon>Eukaryota</taxon>
        <taxon>Fungi</taxon>
        <taxon>Fungi incertae sedis</taxon>
        <taxon>Zoopagomycota</taxon>
        <taxon>Entomophthoromycotina</taxon>
        <taxon>Basidiobolomycetes</taxon>
        <taxon>Basidiobolales</taxon>
        <taxon>Basidiobolaceae</taxon>
        <taxon>Basidiobolus</taxon>
    </lineage>
</organism>
<dbReference type="InterPro" id="IPR031570">
    <property type="entry name" value="NBEA/BDCP_DUF4704"/>
</dbReference>
<dbReference type="PROSITE" id="PS50294">
    <property type="entry name" value="WD_REPEATS_REGION"/>
    <property type="match status" value="1"/>
</dbReference>
<feature type="domain" description="BEACH-type PH" evidence="5">
    <location>
        <begin position="2268"/>
        <end position="2379"/>
    </location>
</feature>
<dbReference type="InterPro" id="IPR046852">
    <property type="entry name" value="Neurobeachin_a-sol"/>
</dbReference>
<keyword evidence="7" id="KW-1185">Reference proteome</keyword>
<dbReference type="SUPFAM" id="SSF49899">
    <property type="entry name" value="Concanavalin A-like lectins/glucanases"/>
    <property type="match status" value="1"/>
</dbReference>
<dbReference type="InterPro" id="IPR015943">
    <property type="entry name" value="WD40/YVTN_repeat-like_dom_sf"/>
</dbReference>
<dbReference type="Pfam" id="PF14844">
    <property type="entry name" value="PH_BEACH"/>
    <property type="match status" value="1"/>
</dbReference>
<dbReference type="PROSITE" id="PS51783">
    <property type="entry name" value="PH_BEACH"/>
    <property type="match status" value="1"/>
</dbReference>
<dbReference type="PANTHER" id="PTHR13743">
    <property type="entry name" value="BEIGE/BEACH-RELATED"/>
    <property type="match status" value="1"/>
</dbReference>
<dbReference type="SMART" id="SM01026">
    <property type="entry name" value="Beach"/>
    <property type="match status" value="1"/>
</dbReference>
<evidence type="ECO:0000259" key="5">
    <source>
        <dbReference type="PROSITE" id="PS51783"/>
    </source>
</evidence>
<evidence type="ECO:0000256" key="1">
    <source>
        <dbReference type="ARBA" id="ARBA00022574"/>
    </source>
</evidence>
<dbReference type="InterPro" id="IPR011989">
    <property type="entry name" value="ARM-like"/>
</dbReference>
<dbReference type="Gene3D" id="2.130.10.10">
    <property type="entry name" value="YVTN repeat-like/Quinoprotein amine dehydrogenase"/>
    <property type="match status" value="1"/>
</dbReference>
<dbReference type="InterPro" id="IPR000409">
    <property type="entry name" value="BEACH_dom"/>
</dbReference>
<evidence type="ECO:0000259" key="4">
    <source>
        <dbReference type="PROSITE" id="PS50197"/>
    </source>
</evidence>
<feature type="domain" description="BEACH" evidence="4">
    <location>
        <begin position="2392"/>
        <end position="2681"/>
    </location>
</feature>
<feature type="repeat" description="WD" evidence="3">
    <location>
        <begin position="2819"/>
        <end position="2853"/>
    </location>
</feature>
<dbReference type="InterPro" id="IPR046851">
    <property type="entry name" value="NBCH_WD40"/>
</dbReference>
<dbReference type="SMART" id="SM00320">
    <property type="entry name" value="WD40"/>
    <property type="match status" value="4"/>
</dbReference>
<dbReference type="Gene3D" id="1.10.1540.10">
    <property type="entry name" value="BEACH domain"/>
    <property type="match status" value="1"/>
</dbReference>
<dbReference type="InterPro" id="IPR050865">
    <property type="entry name" value="BEACH_Domain"/>
</dbReference>
<accession>A0ABR2W637</accession>
<dbReference type="Pfam" id="PF16057">
    <property type="entry name" value="DUF4800"/>
    <property type="match status" value="1"/>
</dbReference>
<dbReference type="InterPro" id="IPR036372">
    <property type="entry name" value="BEACH_dom_sf"/>
</dbReference>
<dbReference type="Gene3D" id="2.60.120.200">
    <property type="match status" value="1"/>
</dbReference>
<dbReference type="InterPro" id="IPR011993">
    <property type="entry name" value="PH-like_dom_sf"/>
</dbReference>
<evidence type="ECO:0000313" key="7">
    <source>
        <dbReference type="Proteomes" id="UP001479436"/>
    </source>
</evidence>
<evidence type="ECO:0000313" key="6">
    <source>
        <dbReference type="EMBL" id="KAK9721361.1"/>
    </source>
</evidence>
<dbReference type="EMBL" id="JASJQH010006983">
    <property type="protein sequence ID" value="KAK9721361.1"/>
    <property type="molecule type" value="Genomic_DNA"/>
</dbReference>
<sequence length="3033" mass="349655">MDVHQQHSSILNSLLDTHNPSDFSISLEDVYRLVIIISKFHLDCLHSEDALGATLTEESASYEDVPEDFDHNPFDVSQDERVPTITLSYISSKDEETCWSLQKIYSLSHSESERALYTALLTILECTDSERGWRSYLQSWDISNRPTVVTKKFAAIKESKITTLFVECLLRLILGFHKVSNNNSLKQEQYQIQRVGVSILGSLIWERIVDSSLAQVVNLLGSLTELLGWPQLLPRTDLGTAVPHTEFQESIPEAGVLGSEFYLQTLVWRVIQLLDATSYHYQHLPCRVTTSRNISHLFLWTANYAQYFPREDLSYSYYHSTSSPDQSRTKTGGSFASAILTTDFKDTDYTEYRDTPPQQHSFNLLEETSLSDIPDVRTKELDILFEIAFMCCMVSEKEFNQEFEQGDEKDSPSHQESVPSFFNLLDSTIQVLFSELSKAATLPPEWDEIFHMLSRTLINDCSESMHSSRNDILSQETRQKLQMKMASKSILPRIQYYMLEFFTRIIDYKEGLENAVFRRRLWCMRLLSETRFWDVLFSDFFFMWGENIEKGRVEGVSLKKVRSSFKMVILRFVIYTSTLESFNNQNQCSQLLTILHTSRQRNAQFTIDVLKALVAIILLKRHVTQESLRQLHCLSEFLPLLHEAMEDQQGMSFVEVVDSSFTAHDHNQTLWLLVSILDSLIIGHREMTILLYREPHCLELFEQLLWSDNQIISQFAISHLANMLAVVPLELTECAGDVVREYFRLFPEEISTTSTFDVQINLLKGLRSSFDLYSGTTSCNYRCERKMLRKIFLEERCLEYILDVLDMPLELPFMNTTKLVSYRSALCLEVIYTLTAVLWEFDEAKRLLRRINGYHKITRHLIGLDAKLTIELFDGLFGMLVDLETWSPEKAFNIENKDVISLLIGVHPIMDLQMQLLMLNRFIELIDYNDLNKWVLCQSSVLSKLLKNNSSMESVDYVTKLVYMLESISSYSINISNIKFILNTLCYENQEVSEECKRSRDVLRPYHGPLLKMILSLAQKDTNLDFFLFKGMSSGISVPNIGRIHSGGYTFFTWICIQPALRIGSSCEPHRGYHDGSEKYCPRVYSFVTSKGNGVEVFFNGNTLELHVSKESLRRKVVVPTPKFIHNRWHFIAISHFPVRRRLSSQSEVNIYVDGLLSCKSQIDFALPGTEVSKCIIGGMVNPVLGECTRGSICGNTQGAFTQCFRGKMSAIYLVEEPLTAQQIKGIYSLGRNLSTQFRPEELNEHPKAPSSLFDGNIASRILVNLHPRASKHHNCINLAPRLAQSTTQQAIILVNVEKCSTISLQSALHALGGIEIFFPLILRCDVLDASTYSAPFGSQDEFFIRNGPIDSFFALIASLLRNNKRNQESILKARGIKTISLLLQQIDPRHLSISAFQSMITLINSVPDNKELIDRIYKHLIFEFRLWVYTSYETQTYILGYLLSFIMSHTKMCREELGVNFFFDTLRVYYWYSPGDYSCSPKHPCTAEVRPSMEIIADLRKQIFKIIEYFVKDNITMDEFIGLIKSLLTGDDTKHVQELFELMLRLLEGPPGVSVVDYLISYGGYEILIELLKHEDSIVKIHCLKVIIFLITSPDIPERWKRKLKLEDTYCGTLGSLVGNTPLDHELYEALLEFCVESDKKVHIASSKSLSNIKAQNPRVFACILMMLSHEETDDSLKVQVLRELVQLVEISPKFCLDFDRTCSDWTTLLVRLIPYDSCSKTDKLDYDIATAIGALAIDLLIRIAWHLFDSNRYAFNVVKDSAIYLWTSYRSDHVEVIRSLLFKVLVLIRSDVQNELPKISQIKMNNITSLLCFIEDYLFNFINLDDVVPKQNPLYNWTTPCSSVTTLNITGPDSVLVPAEIPEPLMLKATVNPWEECYDLADIYCQVIVYFDTISFPRASPRDFSGMKPGGLCSMALRILLCSFYMDETPLDLESRNQMFISHLKRHLTSSRSSFTPIFQSTNGEYCSESQNLRPYILPIVGALHEAFVKLNSAENGPGYQEFLELYSFVFNKYRDTLKNADKKIFGAYLDSSWPDIETNIRVFEKFICSNRWADFFDQHLFPAVKSIEEQQLEWFTKSAILFSKEVKTFLRRLRKEDINQVQCEQALSQSVGDVIKSYREEEMDRLNSLVVERKQLQSRLMWQWLVKLQELTHERESWFEGNGTQTRWKLDKIENYSRMRKKLTINYDFDDHKDASAKRDKSRLETSNFRNKRFSLSKARSNPPDLGVDETLLKLLFSSDQQNQEEADEEEWNMIDEDLQITTDDQSERNICSVECEMITLLTVIKGHLELNTGQIRFIVDRAFMLEQIADPQTAQVLDNDIWRDRLWPVSDLREIYFRKYMLRKTALELFMMDQTNYFFNFPVAKERLRFYSCIMSLKPAALINSFVRSPSHMLKNSNLTERWQRREISNFDYLMQLNSIAGRTYNDLTQYFVFPWVLVDYESEKLDLTNPKIYRDFSKPVGALNETRLQQFIERYNYFDDPCIPKFHYGTHYSSAASVAYYLLRLEPFTSIHLALQGGKFDHADRQFHSIQECWFNCTNASGDVKELIPEFFYMPEFLVNINNFDLGVKQTGTRVDDIVLPKWAKSPEEFVRIHREALESDHVSENIHKWIDLIFGYKQRGEEAAKAHNLFYYLTYEGAVNLDNVQDPMERKAIESQIYHFGQTPTQLFTREHPVRFPRAARYIPRTIFTSPDKHKKYMVNLRSKRISYIAVCCNLHTSLSLDHQYQVVTIDQDGIISAHVYKETSSSNMPFSLEIDPMLESGRRISSPFGFEANITPRCFGCSNDGQYIFSGGHWDNTFKVVLVESGKIIRSVTGHDDIVTCLALSEDGKILVTGSRSTTLLSWNIEFDSNGTFIKDVVPKLSYYGHNNEVICVAANVEYDILISGSKDGTCVVHSLRQGHYIRTLCPVHDVDASVNVVRISKQGNILIYSESQESASLHVFNINGRLLKSLVLLGHLNDMIFSKEGDYLIAADCHANVLIYRTYDLKLHCTFETPIPAYCISFSKSQHQMFLGGDDGKLIVLSMNL</sequence>
<protein>
    <submittedName>
        <fullName evidence="6">Uncharacterized protein</fullName>
    </submittedName>
</protein>
<dbReference type="InterPro" id="IPR036322">
    <property type="entry name" value="WD40_repeat_dom_sf"/>
</dbReference>